<reference evidence="3" key="1">
    <citation type="journal article" date="2016" name="Genome Announc.">
        <title>Genome sequences of three species of Hanseniaspora isolated from spontaneous wine fermentations.</title>
        <authorList>
            <person name="Sternes P.R."/>
            <person name="Lee D."/>
            <person name="Kutyna D.R."/>
            <person name="Borneman A.R."/>
        </authorList>
    </citation>
    <scope>NUCLEOTIDE SEQUENCE [LARGE SCALE GENOMIC DNA]</scope>
    <source>
        <strain evidence="3">AWRI3580</strain>
    </source>
</reference>
<dbReference type="InterPro" id="IPR037365">
    <property type="entry name" value="Slowmo/Ups"/>
</dbReference>
<comment type="caution">
    <text evidence="2">The sequence shown here is derived from an EMBL/GenBank/DDBJ whole genome shotgun (WGS) entry which is preliminary data.</text>
</comment>
<evidence type="ECO:0000313" key="2">
    <source>
        <dbReference type="EMBL" id="OEJ87323.1"/>
    </source>
</evidence>
<dbReference type="EMBL" id="LPNN01000005">
    <property type="protein sequence ID" value="OEJ87323.1"/>
    <property type="molecule type" value="Genomic_DNA"/>
</dbReference>
<gene>
    <name evidence="2" type="ORF">AWRI3580_g2668</name>
</gene>
<dbReference type="STRING" id="29833.A0A1E5RLA3"/>
<proteinExistence type="predicted"/>
<organism evidence="2 3">
    <name type="scientific">Hanseniaspora uvarum</name>
    <name type="common">Yeast</name>
    <name type="synonym">Kloeckera apiculata</name>
    <dbReference type="NCBI Taxonomy" id="29833"/>
    <lineage>
        <taxon>Eukaryota</taxon>
        <taxon>Fungi</taxon>
        <taxon>Dikarya</taxon>
        <taxon>Ascomycota</taxon>
        <taxon>Saccharomycotina</taxon>
        <taxon>Saccharomycetes</taxon>
        <taxon>Saccharomycodales</taxon>
        <taxon>Saccharomycodaceae</taxon>
        <taxon>Hanseniaspora</taxon>
    </lineage>
</organism>
<dbReference type="PANTHER" id="PTHR11158">
    <property type="entry name" value="MSF1/PX19 RELATED"/>
    <property type="match status" value="1"/>
</dbReference>
<evidence type="ECO:0000259" key="1">
    <source>
        <dbReference type="PROSITE" id="PS50904"/>
    </source>
</evidence>
<dbReference type="InterPro" id="IPR006797">
    <property type="entry name" value="PRELI/MSF1_dom"/>
</dbReference>
<dbReference type="Proteomes" id="UP000095358">
    <property type="component" value="Unassembled WGS sequence"/>
</dbReference>
<dbReference type="OrthoDB" id="341300at2759"/>
<dbReference type="VEuPathDB" id="FungiDB:AWRI3580_g2668"/>
<accession>A0A1E5RLA3</accession>
<protein>
    <submittedName>
        <fullName evidence="2">Protein ups1</fullName>
    </submittedName>
</protein>
<dbReference type="PROSITE" id="PS50904">
    <property type="entry name" value="PRELI_MSF1"/>
    <property type="match status" value="1"/>
</dbReference>
<name>A0A1E5RLA3_HANUV</name>
<evidence type="ECO:0000313" key="3">
    <source>
        <dbReference type="Proteomes" id="UP000095358"/>
    </source>
</evidence>
<feature type="domain" description="PRELI/MSF1" evidence="1">
    <location>
        <begin position="3"/>
        <end position="194"/>
    </location>
</feature>
<dbReference type="GO" id="GO:0005758">
    <property type="term" value="C:mitochondrial intermembrane space"/>
    <property type="evidence" value="ECO:0007669"/>
    <property type="project" value="InterPro"/>
</dbReference>
<dbReference type="Pfam" id="PF04707">
    <property type="entry name" value="PRELI"/>
    <property type="match status" value="1"/>
</dbReference>
<keyword evidence="3" id="KW-1185">Reference proteome</keyword>
<dbReference type="AlphaFoldDB" id="A0A1E5RLA3"/>
<sequence>MGLTYEDEHIYANTTFNDFAFSVINRYPNPHALHIKSIDILSRTLIPISETNNEQHKLKFTRLIRKLGSLPRWTPSVLRISDSFILETIIINPVEKVIDSRQQNIDHLNFLKVIEVNNYKYIANKNEIQQQTKVEFISNIEHNEKKNTMWERLSSRVHLGNKIEKFCVNSYHKRIFKSREGIKWKIEFYKLKNGITAL</sequence>